<evidence type="ECO:0000259" key="3">
    <source>
        <dbReference type="Pfam" id="PF02769"/>
    </source>
</evidence>
<dbReference type="GO" id="GO:0009229">
    <property type="term" value="P:thiamine diphosphate biosynthetic process"/>
    <property type="evidence" value="ECO:0007669"/>
    <property type="project" value="UniProtKB-UniRule"/>
</dbReference>
<dbReference type="NCBIfam" id="TIGR01379">
    <property type="entry name" value="thiL"/>
    <property type="match status" value="1"/>
</dbReference>
<dbReference type="PANTHER" id="PTHR30270:SF0">
    <property type="entry name" value="THIAMINE-MONOPHOSPHATE KINASE"/>
    <property type="match status" value="1"/>
</dbReference>
<dbReference type="InterPro" id="IPR036921">
    <property type="entry name" value="PurM-like_N_sf"/>
</dbReference>
<dbReference type="GO" id="GO:0009030">
    <property type="term" value="F:thiamine-phosphate kinase activity"/>
    <property type="evidence" value="ECO:0007669"/>
    <property type="project" value="UniProtKB-UniRule"/>
</dbReference>
<dbReference type="InterPro" id="IPR010918">
    <property type="entry name" value="PurM-like_C_dom"/>
</dbReference>
<feature type="binding site" evidence="1">
    <location>
        <position position="219"/>
    </location>
    <ligand>
        <name>ATP</name>
        <dbReference type="ChEBI" id="CHEBI:30616"/>
    </ligand>
</feature>
<feature type="binding site" evidence="1">
    <location>
        <position position="150"/>
    </location>
    <ligand>
        <name>ATP</name>
        <dbReference type="ChEBI" id="CHEBI:30616"/>
    </ligand>
</feature>
<dbReference type="Pfam" id="PF00586">
    <property type="entry name" value="AIRS"/>
    <property type="match status" value="1"/>
</dbReference>
<feature type="binding site" evidence="1">
    <location>
        <position position="76"/>
    </location>
    <ligand>
        <name>Mg(2+)</name>
        <dbReference type="ChEBI" id="CHEBI:18420"/>
        <label>3</label>
    </ligand>
</feature>
<dbReference type="InterPro" id="IPR016188">
    <property type="entry name" value="PurM-like_N"/>
</dbReference>
<feature type="domain" description="PurM-like N-terminal" evidence="2">
    <location>
        <begin position="26"/>
        <end position="140"/>
    </location>
</feature>
<name>A0A840IAZ1_9ACTN</name>
<protein>
    <recommendedName>
        <fullName evidence="1">Thiamine-monophosphate kinase</fullName>
        <shortName evidence="1">TMP kinase</shortName>
        <shortName evidence="1">Thiamine-phosphate kinase</shortName>
        <ecNumber evidence="1">2.7.4.16</ecNumber>
    </recommendedName>
</protein>
<feature type="binding site" evidence="1">
    <location>
        <position position="325"/>
    </location>
    <ligand>
        <name>substrate</name>
    </ligand>
</feature>
<feature type="binding site" evidence="1">
    <location>
        <begin position="123"/>
        <end position="124"/>
    </location>
    <ligand>
        <name>ATP</name>
        <dbReference type="ChEBI" id="CHEBI:30616"/>
    </ligand>
</feature>
<comment type="pathway">
    <text evidence="1">Cofactor biosynthesis; thiamine diphosphate biosynthesis; thiamine diphosphate from thiamine phosphate: step 1/1.</text>
</comment>
<organism evidence="4 5">
    <name type="scientific">Conexibacter arvalis</name>
    <dbReference type="NCBI Taxonomy" id="912552"/>
    <lineage>
        <taxon>Bacteria</taxon>
        <taxon>Bacillati</taxon>
        <taxon>Actinomycetota</taxon>
        <taxon>Thermoleophilia</taxon>
        <taxon>Solirubrobacterales</taxon>
        <taxon>Conexibacteraceae</taxon>
        <taxon>Conexibacter</taxon>
    </lineage>
</organism>
<dbReference type="HAMAP" id="MF_02128">
    <property type="entry name" value="TMP_kinase"/>
    <property type="match status" value="1"/>
</dbReference>
<comment type="caution">
    <text evidence="4">The sequence shown here is derived from an EMBL/GenBank/DDBJ whole genome shotgun (WGS) entry which is preliminary data.</text>
</comment>
<feature type="binding site" evidence="1">
    <location>
        <position position="41"/>
    </location>
    <ligand>
        <name>Mg(2+)</name>
        <dbReference type="ChEBI" id="CHEBI:18420"/>
        <label>4</label>
    </ligand>
</feature>
<comment type="caution">
    <text evidence="1">Lacks conserved residue(s) required for the propagation of feature annotation.</text>
</comment>
<accession>A0A840IAZ1</accession>
<dbReference type="SUPFAM" id="SSF55326">
    <property type="entry name" value="PurM N-terminal domain-like"/>
    <property type="match status" value="1"/>
</dbReference>
<evidence type="ECO:0000259" key="2">
    <source>
        <dbReference type="Pfam" id="PF00586"/>
    </source>
</evidence>
<dbReference type="GO" id="GO:0009228">
    <property type="term" value="P:thiamine biosynthetic process"/>
    <property type="evidence" value="ECO:0007669"/>
    <property type="project" value="UniProtKB-KW"/>
</dbReference>
<evidence type="ECO:0000313" key="5">
    <source>
        <dbReference type="Proteomes" id="UP000585272"/>
    </source>
</evidence>
<feature type="binding site" evidence="1">
    <location>
        <position position="217"/>
    </location>
    <ligand>
        <name>Mg(2+)</name>
        <dbReference type="ChEBI" id="CHEBI:18420"/>
        <label>3</label>
    </ligand>
</feature>
<dbReference type="PANTHER" id="PTHR30270">
    <property type="entry name" value="THIAMINE-MONOPHOSPHATE KINASE"/>
    <property type="match status" value="1"/>
</dbReference>
<keyword evidence="1 4" id="KW-0808">Transferase</keyword>
<dbReference type="Gene3D" id="3.30.1330.10">
    <property type="entry name" value="PurM-like, N-terminal domain"/>
    <property type="match status" value="1"/>
</dbReference>
<feature type="binding site" evidence="1">
    <location>
        <position position="43"/>
    </location>
    <ligand>
        <name>Mg(2+)</name>
        <dbReference type="ChEBI" id="CHEBI:18420"/>
        <label>1</label>
    </ligand>
</feature>
<dbReference type="RefSeq" id="WP_183338975.1">
    <property type="nucleotide sequence ID" value="NZ_JACHNU010000001.1"/>
</dbReference>
<feature type="binding site" evidence="1">
    <location>
        <position position="43"/>
    </location>
    <ligand>
        <name>Mg(2+)</name>
        <dbReference type="ChEBI" id="CHEBI:18420"/>
        <label>2</label>
    </ligand>
</feature>
<keyword evidence="1" id="KW-0784">Thiamine biosynthesis</keyword>
<dbReference type="InterPro" id="IPR036676">
    <property type="entry name" value="PurM-like_C_sf"/>
</dbReference>
<comment type="catalytic activity">
    <reaction evidence="1">
        <text>thiamine phosphate + ATP = thiamine diphosphate + ADP</text>
        <dbReference type="Rhea" id="RHEA:15913"/>
        <dbReference type="ChEBI" id="CHEBI:30616"/>
        <dbReference type="ChEBI" id="CHEBI:37575"/>
        <dbReference type="ChEBI" id="CHEBI:58937"/>
        <dbReference type="ChEBI" id="CHEBI:456216"/>
        <dbReference type="EC" id="2.7.4.16"/>
    </reaction>
</comment>
<comment type="miscellaneous">
    <text evidence="1">Reaction mechanism of ThiL seems to utilize a direct, inline transfer of the gamma-phosphate of ATP to TMP rather than a phosphorylated enzyme intermediate.</text>
</comment>
<feature type="binding site" evidence="1">
    <location>
        <position position="124"/>
    </location>
    <ligand>
        <name>Mg(2+)</name>
        <dbReference type="ChEBI" id="CHEBI:18420"/>
        <label>1</label>
    </ligand>
</feature>
<dbReference type="GO" id="GO:0000287">
    <property type="term" value="F:magnesium ion binding"/>
    <property type="evidence" value="ECO:0007669"/>
    <property type="project" value="UniProtKB-UniRule"/>
</dbReference>
<feature type="binding site" evidence="1">
    <location>
        <position position="28"/>
    </location>
    <ligand>
        <name>Mg(2+)</name>
        <dbReference type="ChEBI" id="CHEBI:18420"/>
        <label>3</label>
    </ligand>
</feature>
<dbReference type="SUPFAM" id="SSF56042">
    <property type="entry name" value="PurM C-terminal domain-like"/>
    <property type="match status" value="1"/>
</dbReference>
<comment type="function">
    <text evidence="1">Catalyzes the ATP-dependent phosphorylation of thiamine-monophosphate (TMP) to form thiamine-pyrophosphate (TPP), the active form of vitamin B1.</text>
</comment>
<dbReference type="CDD" id="cd02194">
    <property type="entry name" value="ThiL"/>
    <property type="match status" value="1"/>
</dbReference>
<keyword evidence="5" id="KW-1185">Reference proteome</keyword>
<dbReference type="AlphaFoldDB" id="A0A840IAZ1"/>
<sequence>MRELALIDALSEILTHEHARVVRWIGDDAAVVRARPFAVTSVDTMVDGVHFRHAGPDGFASLADVGHRALAGALSDLAAMGAEAGEAYIALVLPPGLDEAGVHELFGAAQALASATGTTIAGGDLARGPVLVASVTVVGWADREEEIVGRDGARPGDLVGVTGALGASGAGLAVLERRAGAGDPQLDAALARRHLRPQPRIAAGRALAAAGARAMIDLSDGLATDADHLARRSGVRLSLALERLPLAPGVAAVARALGERPAAFAATAGEDYELCFCVEPSRRAAVEAAAEVTWIGTVEAAGGAPGAELGGDASADAAGERLRGYEHGF</sequence>
<evidence type="ECO:0000313" key="4">
    <source>
        <dbReference type="EMBL" id="MBB4661100.1"/>
    </source>
</evidence>
<feature type="binding site" evidence="1">
    <location>
        <position position="76"/>
    </location>
    <ligand>
        <name>Mg(2+)</name>
        <dbReference type="ChEBI" id="CHEBI:18420"/>
        <label>4</label>
    </ligand>
</feature>
<reference evidence="4 5" key="1">
    <citation type="submission" date="2020-08" db="EMBL/GenBank/DDBJ databases">
        <title>Genomic Encyclopedia of Archaeal and Bacterial Type Strains, Phase II (KMG-II): from individual species to whole genera.</title>
        <authorList>
            <person name="Goeker M."/>
        </authorList>
    </citation>
    <scope>NUCLEOTIDE SEQUENCE [LARGE SCALE GENOMIC DNA]</scope>
    <source>
        <strain evidence="4 5">DSM 23288</strain>
    </source>
</reference>
<dbReference type="Proteomes" id="UP000585272">
    <property type="component" value="Unassembled WGS sequence"/>
</dbReference>
<dbReference type="EC" id="2.7.4.16" evidence="1"/>
<dbReference type="PIRSF" id="PIRSF005303">
    <property type="entry name" value="Thiam_monoph_kin"/>
    <property type="match status" value="1"/>
</dbReference>
<dbReference type="Pfam" id="PF02769">
    <property type="entry name" value="AIRS_C"/>
    <property type="match status" value="1"/>
</dbReference>
<keyword evidence="1" id="KW-0479">Metal-binding</keyword>
<dbReference type="EMBL" id="JACHNU010000001">
    <property type="protein sequence ID" value="MBB4661100.1"/>
    <property type="molecule type" value="Genomic_DNA"/>
</dbReference>
<proteinExistence type="inferred from homology"/>
<feature type="binding site" evidence="1">
    <location>
        <position position="270"/>
    </location>
    <ligand>
        <name>substrate</name>
    </ligand>
</feature>
<gene>
    <name evidence="1" type="primary">thiL</name>
    <name evidence="4" type="ORF">BDZ31_000673</name>
</gene>
<dbReference type="GO" id="GO:0005524">
    <property type="term" value="F:ATP binding"/>
    <property type="evidence" value="ECO:0007669"/>
    <property type="project" value="UniProtKB-UniRule"/>
</dbReference>
<dbReference type="Gene3D" id="3.90.650.10">
    <property type="entry name" value="PurM-like C-terminal domain"/>
    <property type="match status" value="1"/>
</dbReference>
<keyword evidence="1" id="KW-0460">Magnesium</keyword>
<keyword evidence="1" id="KW-0067">ATP-binding</keyword>
<feature type="binding site" evidence="1">
    <location>
        <position position="50"/>
    </location>
    <ligand>
        <name>substrate</name>
    </ligand>
</feature>
<feature type="domain" description="PurM-like C-terminal" evidence="3">
    <location>
        <begin position="154"/>
        <end position="302"/>
    </location>
</feature>
<comment type="similarity">
    <text evidence="1">Belongs to the thiamine-monophosphate kinase family.</text>
</comment>
<dbReference type="InterPro" id="IPR006283">
    <property type="entry name" value="ThiL-like"/>
</dbReference>
<keyword evidence="1 4" id="KW-0418">Kinase</keyword>
<feature type="binding site" evidence="1">
    <location>
        <position position="76"/>
    </location>
    <ligand>
        <name>Mg(2+)</name>
        <dbReference type="ChEBI" id="CHEBI:18420"/>
        <label>2</label>
    </ligand>
</feature>
<feature type="binding site" evidence="1">
    <location>
        <position position="220"/>
    </location>
    <ligand>
        <name>Mg(2+)</name>
        <dbReference type="ChEBI" id="CHEBI:18420"/>
        <label>5</label>
    </ligand>
</feature>
<keyword evidence="1" id="KW-0547">Nucleotide-binding</keyword>
<evidence type="ECO:0000256" key="1">
    <source>
        <dbReference type="HAMAP-Rule" id="MF_02128"/>
    </source>
</evidence>
<dbReference type="UniPathway" id="UPA00060">
    <property type="reaction ID" value="UER00142"/>
</dbReference>
<feature type="binding site" evidence="1">
    <location>
        <position position="28"/>
    </location>
    <ligand>
        <name>Mg(2+)</name>
        <dbReference type="ChEBI" id="CHEBI:18420"/>
        <label>4</label>
    </ligand>
</feature>